<protein>
    <submittedName>
        <fullName evidence="2">Uncharacterized protein</fullName>
    </submittedName>
</protein>
<evidence type="ECO:0000313" key="2">
    <source>
        <dbReference type="EMBL" id="KAF7006285.1"/>
    </source>
</evidence>
<organism evidence="2">
    <name type="scientific">Triticum aestivum</name>
    <name type="common">Wheat</name>
    <dbReference type="NCBI Taxonomy" id="4565"/>
    <lineage>
        <taxon>Eukaryota</taxon>
        <taxon>Viridiplantae</taxon>
        <taxon>Streptophyta</taxon>
        <taxon>Embryophyta</taxon>
        <taxon>Tracheophyta</taxon>
        <taxon>Spermatophyta</taxon>
        <taxon>Magnoliopsida</taxon>
        <taxon>Liliopsida</taxon>
        <taxon>Poales</taxon>
        <taxon>Poaceae</taxon>
        <taxon>BOP clade</taxon>
        <taxon>Pooideae</taxon>
        <taxon>Triticodae</taxon>
        <taxon>Triticeae</taxon>
        <taxon>Triticinae</taxon>
        <taxon>Triticum</taxon>
    </lineage>
</organism>
<reference evidence="2" key="1">
    <citation type="journal article" date="2017" name="Gigascience">
        <title>The first near-complete assembly of the hexaploid bread wheat genome, Triticum aestivum.</title>
        <authorList>
            <person name="Zimin A.V."/>
            <person name="Puiu D."/>
            <person name="Hall R."/>
            <person name="Kingan S."/>
            <person name="Clavijo B.J."/>
            <person name="Salzberg S.L."/>
        </authorList>
    </citation>
    <scope>NUCLEOTIDE SEQUENCE</scope>
    <source>
        <tissue evidence="2">Leaf</tissue>
    </source>
</reference>
<sequence length="111" mass="11797">RPSPSRSRVATPSTMSRPRSRTRRASHFSASLLRKDLFFSHADRPLSFFDSGLSSSCRDPAGPAAADLRGEAAGGRAHAGRLQHTEGADAAPRAPPARGHHRALAPGPRPQ</sequence>
<dbReference type="AlphaFoldDB" id="A0A9R1EA06"/>
<dbReference type="EMBL" id="CM022215">
    <property type="protein sequence ID" value="KAF7006285.1"/>
    <property type="molecule type" value="Genomic_DNA"/>
</dbReference>
<evidence type="ECO:0000256" key="1">
    <source>
        <dbReference type="SAM" id="MobiDB-lite"/>
    </source>
</evidence>
<reference evidence="2" key="2">
    <citation type="submission" date="2020-03" db="EMBL/GenBank/DDBJ databases">
        <title>The second near-complete assembly of the hexaploid bread wheat (Triticum aestivum) genome.</title>
        <authorList>
            <person name="Zimin A.V."/>
            <person name="Puiu D."/>
            <person name="Shumante A."/>
            <person name="Alonge M."/>
            <person name="Salzberg S.L."/>
        </authorList>
    </citation>
    <scope>NUCLEOTIDE SEQUENCE</scope>
    <source>
        <tissue evidence="2">Leaf</tissue>
    </source>
</reference>
<name>A0A9R1EA06_WHEAT</name>
<feature type="region of interest" description="Disordered" evidence="1">
    <location>
        <begin position="1"/>
        <end position="26"/>
    </location>
</feature>
<dbReference type="Proteomes" id="UP000815260">
    <property type="component" value="Chromosome 2B"/>
</dbReference>
<feature type="non-terminal residue" evidence="2">
    <location>
        <position position="111"/>
    </location>
</feature>
<accession>A0A9R1EA06</accession>
<feature type="non-terminal residue" evidence="2">
    <location>
        <position position="1"/>
    </location>
</feature>
<feature type="region of interest" description="Disordered" evidence="1">
    <location>
        <begin position="51"/>
        <end position="111"/>
    </location>
</feature>
<comment type="caution">
    <text evidence="2">The sequence shown here is derived from an EMBL/GenBank/DDBJ whole genome shotgun (WGS) entry which is preliminary data.</text>
</comment>
<gene>
    <name evidence="2" type="ORF">CFC21_021338</name>
</gene>
<proteinExistence type="predicted"/>